<keyword evidence="1" id="KW-0812">Transmembrane</keyword>
<keyword evidence="1" id="KW-0472">Membrane</keyword>
<feature type="transmembrane region" description="Helical" evidence="1">
    <location>
        <begin position="20"/>
        <end position="36"/>
    </location>
</feature>
<organism evidence="2 3">
    <name type="scientific">Thermaurantimonas aggregans</name>
    <dbReference type="NCBI Taxonomy" id="2173829"/>
    <lineage>
        <taxon>Bacteria</taxon>
        <taxon>Pseudomonadati</taxon>
        <taxon>Bacteroidota</taxon>
        <taxon>Flavobacteriia</taxon>
        <taxon>Flavobacteriales</taxon>
        <taxon>Schleiferiaceae</taxon>
        <taxon>Thermaurantimonas</taxon>
    </lineage>
</organism>
<accession>A0A401XLQ8</accession>
<name>A0A401XLQ8_9FLAO</name>
<evidence type="ECO:0000313" key="3">
    <source>
        <dbReference type="Proteomes" id="UP000286715"/>
    </source>
</evidence>
<dbReference type="Proteomes" id="UP000286715">
    <property type="component" value="Unassembled WGS sequence"/>
</dbReference>
<sequence length="181" mass="20617">MTLPMKYLSKDYDETMAKVRLPFFWILSIALLIGACRKFKSFDPIPVIEYKSHNFKRSQPLGLHMLHLEMTFRDGDGDIGLNDGDTLPPFDISSPFYHNLWIELFTVQNSFIVDTFNFNARIPNITPPGQVKSLEGEIQYEIPIDGLAEGDSIRVGIRLVDRALNVSARSFSPDIVVKRPQ</sequence>
<proteinExistence type="predicted"/>
<evidence type="ECO:0000313" key="2">
    <source>
        <dbReference type="EMBL" id="GCD77949.1"/>
    </source>
</evidence>
<reference evidence="2 3" key="1">
    <citation type="submission" date="2018-11" db="EMBL/GenBank/DDBJ databases">
        <title>Schleiferia aggregans sp. nov., a moderately thermophilic heterotrophic bacterium isolated from microbial mats at a terrestrial hot spring.</title>
        <authorList>
            <person name="Iino T."/>
            <person name="Ohkuma M."/>
            <person name="Haruta S."/>
        </authorList>
    </citation>
    <scope>NUCLEOTIDE SEQUENCE [LARGE SCALE GENOMIC DNA]</scope>
    <source>
        <strain evidence="2 3">LA</strain>
    </source>
</reference>
<keyword evidence="3" id="KW-1185">Reference proteome</keyword>
<comment type="caution">
    <text evidence="2">The sequence shown here is derived from an EMBL/GenBank/DDBJ whole genome shotgun (WGS) entry which is preliminary data.</text>
</comment>
<keyword evidence="1" id="KW-1133">Transmembrane helix</keyword>
<protein>
    <submittedName>
        <fullName evidence="2">Uncharacterized protein</fullName>
    </submittedName>
</protein>
<dbReference type="AlphaFoldDB" id="A0A401XLQ8"/>
<gene>
    <name evidence="2" type="ORF">JCM31826_14310</name>
</gene>
<evidence type="ECO:0000256" key="1">
    <source>
        <dbReference type="SAM" id="Phobius"/>
    </source>
</evidence>
<dbReference type="EMBL" id="BHZE01000013">
    <property type="protein sequence ID" value="GCD77949.1"/>
    <property type="molecule type" value="Genomic_DNA"/>
</dbReference>